<dbReference type="AlphaFoldDB" id="A0AB39XYW7"/>
<comment type="cofactor">
    <cofactor evidence="7">
        <name>Mg(2+)</name>
        <dbReference type="ChEBI" id="CHEBI:18420"/>
    </cofactor>
</comment>
<feature type="compositionally biased region" description="Basic residues" evidence="8">
    <location>
        <begin position="338"/>
        <end position="351"/>
    </location>
</feature>
<evidence type="ECO:0000256" key="4">
    <source>
        <dbReference type="ARBA" id="ARBA00022692"/>
    </source>
</evidence>
<dbReference type="RefSeq" id="WP_369777331.1">
    <property type="nucleotide sequence ID" value="NZ_CP165727.1"/>
</dbReference>
<dbReference type="GO" id="GO:0009103">
    <property type="term" value="P:lipopolysaccharide biosynthetic process"/>
    <property type="evidence" value="ECO:0007669"/>
    <property type="project" value="TreeGrafter"/>
</dbReference>
<dbReference type="GO" id="GO:0044038">
    <property type="term" value="P:cell wall macromolecule biosynthetic process"/>
    <property type="evidence" value="ECO:0007669"/>
    <property type="project" value="TreeGrafter"/>
</dbReference>
<dbReference type="InterPro" id="IPR000715">
    <property type="entry name" value="Glycosyl_transferase_4"/>
</dbReference>
<feature type="transmembrane region" description="Helical" evidence="9">
    <location>
        <begin position="310"/>
        <end position="330"/>
    </location>
</feature>
<reference evidence="10" key="1">
    <citation type="submission" date="2024-08" db="EMBL/GenBank/DDBJ databases">
        <authorList>
            <person name="Yu S.T."/>
        </authorList>
    </citation>
    <scope>NUCLEOTIDE SEQUENCE</scope>
    <source>
        <strain evidence="10">R33</strain>
    </source>
</reference>
<feature type="transmembrane region" description="Helical" evidence="9">
    <location>
        <begin position="81"/>
        <end position="98"/>
    </location>
</feature>
<keyword evidence="6 9" id="KW-0472">Membrane</keyword>
<evidence type="ECO:0000256" key="8">
    <source>
        <dbReference type="SAM" id="MobiDB-lite"/>
    </source>
</evidence>
<evidence type="ECO:0000313" key="10">
    <source>
        <dbReference type="EMBL" id="XDV62958.1"/>
    </source>
</evidence>
<keyword evidence="3 10" id="KW-0808">Transferase</keyword>
<evidence type="ECO:0000256" key="3">
    <source>
        <dbReference type="ARBA" id="ARBA00022679"/>
    </source>
</evidence>
<feature type="binding site" evidence="7">
    <location>
        <position position="145"/>
    </location>
    <ligand>
        <name>Mg(2+)</name>
        <dbReference type="ChEBI" id="CHEBI:18420"/>
    </ligand>
</feature>
<name>A0AB39XYW7_9ACTN</name>
<dbReference type="GO" id="GO:0071555">
    <property type="term" value="P:cell wall organization"/>
    <property type="evidence" value="ECO:0007669"/>
    <property type="project" value="TreeGrafter"/>
</dbReference>
<keyword evidence="7" id="KW-0460">Magnesium</keyword>
<keyword evidence="5 9" id="KW-1133">Transmembrane helix</keyword>
<comment type="subcellular location">
    <subcellularLocation>
        <location evidence="1">Cell membrane</location>
        <topology evidence="1">Multi-pass membrane protein</topology>
    </subcellularLocation>
</comment>
<evidence type="ECO:0000256" key="2">
    <source>
        <dbReference type="ARBA" id="ARBA00022475"/>
    </source>
</evidence>
<feature type="region of interest" description="Disordered" evidence="8">
    <location>
        <begin position="338"/>
        <end position="360"/>
    </location>
</feature>
<feature type="transmembrane region" description="Helical" evidence="9">
    <location>
        <begin position="234"/>
        <end position="251"/>
    </location>
</feature>
<evidence type="ECO:0000256" key="9">
    <source>
        <dbReference type="SAM" id="Phobius"/>
    </source>
</evidence>
<dbReference type="PANTHER" id="PTHR22926">
    <property type="entry name" value="PHOSPHO-N-ACETYLMURAMOYL-PENTAPEPTIDE-TRANSFERASE"/>
    <property type="match status" value="1"/>
</dbReference>
<sequence length="360" mass="37022">MPYALAVAAAALLLTAVLTELLRALALRWRHACAGLLDRPGAHKAHTRPTPHLGGVAVVAGTLAAATSGLWTGRAPLGPEVGTLLAVAAAVAMLGLLDDLRPLGPRARLVVETGAAGAVAYGSGLGLLTGVLAVLWIVFVTNAFNLLDNSDGAMGTVAAVTALGLAICAIIEGRTGLALLLWVLAAALTGFLLHNWHPARIFLGDCGSLFTGFVLSSAAVLLHTGDTPARTMGAVLAFTLVVTADTALVLVSRRRAGRRLLLGGTDHIAHRLQRLGLTVQGTAVILGVTAFVGTVIGLLIHHAWLPPSVVLPVAVAALLALGGLLRVPVYEAGRVGRPRRRGRRTVGRPRAARAIDTASR</sequence>
<keyword evidence="4 9" id="KW-0812">Transmembrane</keyword>
<accession>A0AB39XYW7</accession>
<protein>
    <submittedName>
        <fullName evidence="10">MraY family glycosyltransferase</fullName>
        <ecNumber evidence="10">2.7.8.-</ecNumber>
    </submittedName>
</protein>
<dbReference type="GO" id="GO:0046872">
    <property type="term" value="F:metal ion binding"/>
    <property type="evidence" value="ECO:0007669"/>
    <property type="project" value="UniProtKB-KW"/>
</dbReference>
<feature type="transmembrane region" description="Helical" evidence="9">
    <location>
        <begin position="177"/>
        <end position="194"/>
    </location>
</feature>
<keyword evidence="7" id="KW-0479">Metal-binding</keyword>
<feature type="transmembrane region" description="Helical" evidence="9">
    <location>
        <begin position="52"/>
        <end position="72"/>
    </location>
</feature>
<proteinExistence type="predicted"/>
<dbReference type="Pfam" id="PF00953">
    <property type="entry name" value="Glycos_transf_4"/>
    <property type="match status" value="1"/>
</dbReference>
<dbReference type="PANTHER" id="PTHR22926:SF3">
    <property type="entry name" value="UNDECAPRENYL-PHOSPHATE ALPHA-N-ACETYLGLUCOSAMINYL 1-PHOSPHATE TRANSFERASE"/>
    <property type="match status" value="1"/>
</dbReference>
<keyword evidence="2" id="KW-1003">Cell membrane</keyword>
<dbReference type="GO" id="GO:0005886">
    <property type="term" value="C:plasma membrane"/>
    <property type="evidence" value="ECO:0007669"/>
    <property type="project" value="UniProtKB-SubCell"/>
</dbReference>
<evidence type="ECO:0000256" key="7">
    <source>
        <dbReference type="PIRSR" id="PIRSR600715-1"/>
    </source>
</evidence>
<feature type="transmembrane region" description="Helical" evidence="9">
    <location>
        <begin position="152"/>
        <end position="171"/>
    </location>
</feature>
<feature type="transmembrane region" description="Helical" evidence="9">
    <location>
        <begin position="281"/>
        <end position="304"/>
    </location>
</feature>
<dbReference type="EC" id="2.7.8.-" evidence="10"/>
<gene>
    <name evidence="10" type="ORF">AB5J51_08440</name>
</gene>
<feature type="transmembrane region" description="Helical" evidence="9">
    <location>
        <begin position="118"/>
        <end position="140"/>
    </location>
</feature>
<evidence type="ECO:0000256" key="6">
    <source>
        <dbReference type="ARBA" id="ARBA00023136"/>
    </source>
</evidence>
<dbReference type="CDD" id="cd06853">
    <property type="entry name" value="GT_WecA_like"/>
    <property type="match status" value="1"/>
</dbReference>
<organism evidence="10">
    <name type="scientific">Streptomyces sp. R33</name>
    <dbReference type="NCBI Taxonomy" id="3238629"/>
    <lineage>
        <taxon>Bacteria</taxon>
        <taxon>Bacillati</taxon>
        <taxon>Actinomycetota</taxon>
        <taxon>Actinomycetes</taxon>
        <taxon>Kitasatosporales</taxon>
        <taxon>Streptomycetaceae</taxon>
        <taxon>Streptomyces</taxon>
    </lineage>
</organism>
<dbReference type="EMBL" id="CP165727">
    <property type="protein sequence ID" value="XDV62958.1"/>
    <property type="molecule type" value="Genomic_DNA"/>
</dbReference>
<feature type="binding site" evidence="7">
    <location>
        <position position="205"/>
    </location>
    <ligand>
        <name>Mg(2+)</name>
        <dbReference type="ChEBI" id="CHEBI:18420"/>
    </ligand>
</feature>
<evidence type="ECO:0000256" key="1">
    <source>
        <dbReference type="ARBA" id="ARBA00004651"/>
    </source>
</evidence>
<dbReference type="GO" id="GO:0016780">
    <property type="term" value="F:phosphotransferase activity, for other substituted phosphate groups"/>
    <property type="evidence" value="ECO:0007669"/>
    <property type="project" value="InterPro"/>
</dbReference>
<evidence type="ECO:0000256" key="5">
    <source>
        <dbReference type="ARBA" id="ARBA00022989"/>
    </source>
</evidence>